<dbReference type="SMART" id="SM00185">
    <property type="entry name" value="ARM"/>
    <property type="match status" value="3"/>
</dbReference>
<evidence type="ECO:0000259" key="2">
    <source>
        <dbReference type="Pfam" id="PF19427"/>
    </source>
</evidence>
<feature type="region of interest" description="Disordered" evidence="1">
    <location>
        <begin position="1"/>
        <end position="104"/>
    </location>
</feature>
<evidence type="ECO:0000256" key="1">
    <source>
        <dbReference type="SAM" id="MobiDB-lite"/>
    </source>
</evidence>
<organism evidence="3 4">
    <name type="scientific">Amphibalanus amphitrite</name>
    <name type="common">Striped barnacle</name>
    <name type="synonym">Balanus amphitrite</name>
    <dbReference type="NCBI Taxonomy" id="1232801"/>
    <lineage>
        <taxon>Eukaryota</taxon>
        <taxon>Metazoa</taxon>
        <taxon>Ecdysozoa</taxon>
        <taxon>Arthropoda</taxon>
        <taxon>Crustacea</taxon>
        <taxon>Multicrustacea</taxon>
        <taxon>Cirripedia</taxon>
        <taxon>Thoracica</taxon>
        <taxon>Thoracicalcarea</taxon>
        <taxon>Balanomorpha</taxon>
        <taxon>Balanoidea</taxon>
        <taxon>Balanidae</taxon>
        <taxon>Amphibalaninae</taxon>
        <taxon>Amphibalanus</taxon>
    </lineage>
</organism>
<dbReference type="CDD" id="cd21966">
    <property type="entry name" value="INSC_LBD"/>
    <property type="match status" value="1"/>
</dbReference>
<dbReference type="InterPro" id="IPR011989">
    <property type="entry name" value="ARM-like"/>
</dbReference>
<feature type="region of interest" description="Disordered" evidence="1">
    <location>
        <begin position="199"/>
        <end position="301"/>
    </location>
</feature>
<sequence length="971" mass="106389">MSAVRPSPLNYSRLRDAALHSPPVKPVFGERRAGALDPTAAGRHSRSDSCLAVRPERAPVYRHPLNGAHVPPQQPPPPQPSHAAAVGISPQQRARRQQQQQRGTRRRLFEFGAPQLELEIASVAKMSSITEAPANLWQPLANASSAADKCFPKSNSTTTCGIENVRAYNSRGIDFFCRSQNLEQKSLLDCQADYKPEARHKLLGSPTSQRSQDSGFSDSGESNCDSQSDEQKRERRVRFEKRSIARTLTKMMRGGSPARRATHSAGDGTLPKPILTTSEAASSSTLSVSRSRARAGHTPAKTRLSRCSLQVVEEHRSVSASCADLSLASRTGPLTSSPMRADHVLECSAIERELDSMLERAELPDSQAAIARTPRASLNDTSIDFSPRPALDGRNVTRRADRRPPQRRWSQLLPAGESAAGTLPRRPRSVWNLEAAAADLQARRFCSLPREQQAHRQHHQPAIRIESVRSPSVRHWLHQTCWEVDVECMNTLQSKSVISDMSHLLALAARNARTNIRDIQVRAKTVSREFASLFTRMEDLDVREVPRIAQTVTERIQNFVREYELSHPDGQSSHVHNLDKLRSLMEKMLEYVKSCGQMNRTFKVDDLVEVLTSLAQAFNHLVDLILGEEVKVLLSSLSPERDVLCLKLGLRSLTSVGLDGGRLCRILAGQGAAARLVSLAAGRRRQVRPQALRALATLCCVSQGIKAFEQADGLRVVTSILTDARSTEEERSECAGVIAQVTSPWVDSIHHVRGISDHVEDIIRELIGLAATTDSVETLLLASAALANLTFLNIGAVRLLLHNGAAKVLVQATRNADTCSLFLKDQVATILANMASVTECHEEVLRSGGLSALLSFLEERPAGGQRAEPAVQAAERVQQKAAIALSRLCVRRSVALEVAESGGLKRLVQLCRDGAERNHSDGVLVACLATLRKMASACGNDVFKDGNGLDLVEPRLLETFLLCSSKQESYV</sequence>
<feature type="region of interest" description="Disordered" evidence="1">
    <location>
        <begin position="379"/>
        <end position="424"/>
    </location>
</feature>
<comment type="caution">
    <text evidence="3">The sequence shown here is derived from an EMBL/GenBank/DDBJ whole genome shotgun (WGS) entry which is preliminary data.</text>
</comment>
<protein>
    <submittedName>
        <fullName evidence="3">Protein inscuteable</fullName>
    </submittedName>
</protein>
<dbReference type="GO" id="GO:0000132">
    <property type="term" value="P:establishment of mitotic spindle orientation"/>
    <property type="evidence" value="ECO:0007669"/>
    <property type="project" value="TreeGrafter"/>
</dbReference>
<dbReference type="GO" id="GO:0045179">
    <property type="term" value="C:apical cortex"/>
    <property type="evidence" value="ECO:0007669"/>
    <property type="project" value="TreeGrafter"/>
</dbReference>
<dbReference type="InterPro" id="IPR016024">
    <property type="entry name" value="ARM-type_fold"/>
</dbReference>
<dbReference type="GO" id="GO:0009786">
    <property type="term" value="P:regulation of asymmetric cell division"/>
    <property type="evidence" value="ECO:0007669"/>
    <property type="project" value="TreeGrafter"/>
</dbReference>
<accession>A0A6A4WBK2</accession>
<feature type="domain" description="Protein inscuteable homologue C-terminal" evidence="2">
    <location>
        <begin position="522"/>
        <end position="971"/>
    </location>
</feature>
<dbReference type="InterPro" id="IPR045789">
    <property type="entry name" value="Insc_C"/>
</dbReference>
<dbReference type="SUPFAM" id="SSF48371">
    <property type="entry name" value="ARM repeat"/>
    <property type="match status" value="1"/>
</dbReference>
<dbReference type="GO" id="GO:0008356">
    <property type="term" value="P:asymmetric cell division"/>
    <property type="evidence" value="ECO:0007669"/>
    <property type="project" value="InterPro"/>
</dbReference>
<dbReference type="InterPro" id="IPR000225">
    <property type="entry name" value="Armadillo"/>
</dbReference>
<dbReference type="Gene3D" id="1.25.10.10">
    <property type="entry name" value="Leucine-rich Repeat Variant"/>
    <property type="match status" value="2"/>
</dbReference>
<feature type="compositionally biased region" description="Polar residues" evidence="1">
    <location>
        <begin position="205"/>
        <end position="226"/>
    </location>
</feature>
<keyword evidence="4" id="KW-1185">Reference proteome</keyword>
<dbReference type="PANTHER" id="PTHR21386">
    <property type="entry name" value="INSCUTEABLE"/>
    <property type="match status" value="1"/>
</dbReference>
<name>A0A6A4WBK2_AMPAM</name>
<dbReference type="AlphaFoldDB" id="A0A6A4WBK2"/>
<dbReference type="GO" id="GO:0008093">
    <property type="term" value="F:cytoskeletal anchor activity"/>
    <property type="evidence" value="ECO:0007669"/>
    <property type="project" value="TreeGrafter"/>
</dbReference>
<dbReference type="PANTHER" id="PTHR21386:SF0">
    <property type="entry name" value="PROTEIN INSCUTEABLE HOMOLOG"/>
    <property type="match status" value="1"/>
</dbReference>
<dbReference type="GO" id="GO:0045176">
    <property type="term" value="P:apical protein localization"/>
    <property type="evidence" value="ECO:0007669"/>
    <property type="project" value="TreeGrafter"/>
</dbReference>
<reference evidence="3 4" key="1">
    <citation type="submission" date="2019-07" db="EMBL/GenBank/DDBJ databases">
        <title>Draft genome assembly of a fouling barnacle, Amphibalanus amphitrite (Darwin, 1854): The first reference genome for Thecostraca.</title>
        <authorList>
            <person name="Kim W."/>
        </authorList>
    </citation>
    <scope>NUCLEOTIDE SEQUENCE [LARGE SCALE GENOMIC DNA]</scope>
    <source>
        <strain evidence="3">SNU_AA5</strain>
        <tissue evidence="3">Soma without cirri and trophi</tissue>
    </source>
</reference>
<dbReference type="EMBL" id="VIIS01001366">
    <property type="protein sequence ID" value="KAF0299418.1"/>
    <property type="molecule type" value="Genomic_DNA"/>
</dbReference>
<dbReference type="OrthoDB" id="5796379at2759"/>
<evidence type="ECO:0000313" key="4">
    <source>
        <dbReference type="Proteomes" id="UP000440578"/>
    </source>
</evidence>
<feature type="compositionally biased region" description="Low complexity" evidence="1">
    <location>
        <begin position="276"/>
        <end position="290"/>
    </location>
</feature>
<gene>
    <name evidence="3" type="primary">Insc_3</name>
    <name evidence="3" type="ORF">FJT64_027794</name>
</gene>
<proteinExistence type="predicted"/>
<dbReference type="InterPro" id="IPR039921">
    <property type="entry name" value="Inscuteable"/>
</dbReference>
<dbReference type="Pfam" id="PF19427">
    <property type="entry name" value="Insc_C"/>
    <property type="match status" value="1"/>
</dbReference>
<dbReference type="Proteomes" id="UP000440578">
    <property type="component" value="Unassembled WGS sequence"/>
</dbReference>
<evidence type="ECO:0000313" key="3">
    <source>
        <dbReference type="EMBL" id="KAF0299418.1"/>
    </source>
</evidence>